<sequence>MSGLLGSPAGSEDPTKIEILKESLYDACAAAGSTNRVFTQADFMNFDIIPDGNINTLMRVVQELSNEKLFKPVGDGRGGVNWKYRSQEDAHKYKGLQTQEQSLVYELIDEAGADGIWSRTLKARLGLHESVLKQCLKHLESKGYIRDMKSVEHPNKKMYIKAGLMPSEKATGGPWYTDSNLDEAFIEQLQKIIFDFIKNRSTYLSTHGGGGATKQPKNGVVKGSADSASGTTASRKRTADAISTADAKPTPSPAPASRPSRRHHHHHHHREHLLPMPAGYVGYPTNRQVAEFIEHSGITNNTTLGETDVQQLVDVLVYDGVVEPVRNPETRDMCYRVVKAARLEPASFAKTFGRDDDLEPPKPMGAPLADNGYTGTPCGQCPVFDLCEEGGPVRPSNCVYFSKWLGLE</sequence>
<dbReference type="FunFam" id="1.10.10.10:FF:000116">
    <property type="entry name" value="DNA-directed RNA polymerase III subunit RPC6"/>
    <property type="match status" value="1"/>
</dbReference>
<reference evidence="8 9" key="1">
    <citation type="submission" date="2019-06" db="EMBL/GenBank/DDBJ databases">
        <title>Draft genome sequence of the filamentous fungus Phialemoniopsis curvata isolated from diesel fuel.</title>
        <authorList>
            <person name="Varaljay V.A."/>
            <person name="Lyon W.J."/>
            <person name="Crouch A.L."/>
            <person name="Drake C.E."/>
            <person name="Hollomon J.M."/>
            <person name="Nadeau L.J."/>
            <person name="Nunn H.S."/>
            <person name="Stevenson B.S."/>
            <person name="Bojanowski C.L."/>
            <person name="Crookes-Goodson W.J."/>
        </authorList>
    </citation>
    <scope>NUCLEOTIDE SEQUENCE [LARGE SCALE GENOMIC DNA]</scope>
    <source>
        <strain evidence="8 9">D216</strain>
    </source>
</reference>
<dbReference type="InterPro" id="IPR036388">
    <property type="entry name" value="WH-like_DNA-bd_sf"/>
</dbReference>
<dbReference type="Proteomes" id="UP000319257">
    <property type="component" value="Unassembled WGS sequence"/>
</dbReference>
<evidence type="ECO:0000313" key="9">
    <source>
        <dbReference type="Proteomes" id="UP000319257"/>
    </source>
</evidence>
<proteinExistence type="inferred from homology"/>
<protein>
    <recommendedName>
        <fullName evidence="6">DNA-directed RNA polymerase III subunit RPC6</fullName>
        <shortName evidence="6">RNA polymerase III subunit C6</shortName>
    </recommendedName>
</protein>
<dbReference type="RefSeq" id="XP_030997738.1">
    <property type="nucleotide sequence ID" value="XM_031137929.1"/>
</dbReference>
<dbReference type="Gene3D" id="1.10.10.10">
    <property type="entry name" value="Winged helix-like DNA-binding domain superfamily/Winged helix DNA-binding domain"/>
    <property type="match status" value="1"/>
</dbReference>
<comment type="similarity">
    <text evidence="2 6">Belongs to the eukaryotic RPC34/RPC39 RNA polymerase subunit family.</text>
</comment>
<dbReference type="InterPro" id="IPR007832">
    <property type="entry name" value="RNA_pol_Rpc34"/>
</dbReference>
<evidence type="ECO:0000256" key="7">
    <source>
        <dbReference type="SAM" id="MobiDB-lite"/>
    </source>
</evidence>
<keyword evidence="5 6" id="KW-0539">Nucleus</keyword>
<dbReference type="Pfam" id="PF05158">
    <property type="entry name" value="RNA_pol_Rpc34"/>
    <property type="match status" value="1"/>
</dbReference>
<evidence type="ECO:0000256" key="2">
    <source>
        <dbReference type="ARBA" id="ARBA00011038"/>
    </source>
</evidence>
<dbReference type="GeneID" id="41967808"/>
<dbReference type="GO" id="GO:0005654">
    <property type="term" value="C:nucleoplasm"/>
    <property type="evidence" value="ECO:0007669"/>
    <property type="project" value="UniProtKB-ARBA"/>
</dbReference>
<gene>
    <name evidence="8" type="ORF">E0L32_000361</name>
</gene>
<dbReference type="InterPro" id="IPR036390">
    <property type="entry name" value="WH_DNA-bd_sf"/>
</dbReference>
<feature type="compositionally biased region" description="Low complexity" evidence="7">
    <location>
        <begin position="223"/>
        <end position="233"/>
    </location>
</feature>
<dbReference type="InParanoid" id="A0A507B883"/>
<accession>A0A507B883</accession>
<dbReference type="AlphaFoldDB" id="A0A507B883"/>
<dbReference type="GO" id="GO:0006383">
    <property type="term" value="P:transcription by RNA polymerase III"/>
    <property type="evidence" value="ECO:0007669"/>
    <property type="project" value="UniProtKB-UniRule"/>
</dbReference>
<dbReference type="InterPro" id="IPR016049">
    <property type="entry name" value="RNA_pol_Rpc34-like"/>
</dbReference>
<comment type="subcellular location">
    <subcellularLocation>
        <location evidence="1 6">Nucleus</location>
    </subcellularLocation>
</comment>
<evidence type="ECO:0000256" key="5">
    <source>
        <dbReference type="ARBA" id="ARBA00023242"/>
    </source>
</evidence>
<dbReference type="GO" id="GO:0005666">
    <property type="term" value="C:RNA polymerase III complex"/>
    <property type="evidence" value="ECO:0007669"/>
    <property type="project" value="UniProtKB-UniRule"/>
</dbReference>
<keyword evidence="4 6" id="KW-0804">Transcription</keyword>
<dbReference type="EMBL" id="SKBQ01000001">
    <property type="protein sequence ID" value="TPX16027.1"/>
    <property type="molecule type" value="Genomic_DNA"/>
</dbReference>
<dbReference type="SUPFAM" id="SSF46785">
    <property type="entry name" value="Winged helix' DNA-binding domain"/>
    <property type="match status" value="1"/>
</dbReference>
<dbReference type="PANTHER" id="PTHR12780">
    <property type="entry name" value="RNA POLYMERASE III DNA DIRECTED , 39KD SUBUNIT-RELATED"/>
    <property type="match status" value="1"/>
</dbReference>
<evidence type="ECO:0000256" key="1">
    <source>
        <dbReference type="ARBA" id="ARBA00004123"/>
    </source>
</evidence>
<evidence type="ECO:0000256" key="3">
    <source>
        <dbReference type="ARBA" id="ARBA00022478"/>
    </source>
</evidence>
<name>A0A507B883_9PEZI</name>
<keyword evidence="9" id="KW-1185">Reference proteome</keyword>
<comment type="function">
    <text evidence="6">DNA-dependent RNA polymerase catalyzes the transcription of DNA into RNA using the four ribonucleoside triphosphates as substrates. Specific peripheric component of RNA polymerase III which synthesizes small RNAs, such as 5S rRNA and tRNAs.</text>
</comment>
<keyword evidence="3 6" id="KW-0240">DNA-directed RNA polymerase</keyword>
<evidence type="ECO:0000313" key="8">
    <source>
        <dbReference type="EMBL" id="TPX16027.1"/>
    </source>
</evidence>
<dbReference type="PIRSF" id="PIRSF028763">
    <property type="entry name" value="RNA_pol_Rpc34"/>
    <property type="match status" value="1"/>
</dbReference>
<feature type="region of interest" description="Disordered" evidence="7">
    <location>
        <begin position="206"/>
        <end position="280"/>
    </location>
</feature>
<dbReference type="STRING" id="1093900.A0A507B883"/>
<dbReference type="GO" id="GO:0005737">
    <property type="term" value="C:cytoplasm"/>
    <property type="evidence" value="ECO:0007669"/>
    <property type="project" value="UniProtKB-ARBA"/>
</dbReference>
<organism evidence="8 9">
    <name type="scientific">Thyridium curvatum</name>
    <dbReference type="NCBI Taxonomy" id="1093900"/>
    <lineage>
        <taxon>Eukaryota</taxon>
        <taxon>Fungi</taxon>
        <taxon>Dikarya</taxon>
        <taxon>Ascomycota</taxon>
        <taxon>Pezizomycotina</taxon>
        <taxon>Sordariomycetes</taxon>
        <taxon>Sordariomycetidae</taxon>
        <taxon>Thyridiales</taxon>
        <taxon>Thyridiaceae</taxon>
        <taxon>Thyridium</taxon>
    </lineage>
</organism>
<evidence type="ECO:0000256" key="4">
    <source>
        <dbReference type="ARBA" id="ARBA00023163"/>
    </source>
</evidence>
<feature type="compositionally biased region" description="Basic residues" evidence="7">
    <location>
        <begin position="259"/>
        <end position="271"/>
    </location>
</feature>
<dbReference type="OrthoDB" id="613763at2759"/>
<evidence type="ECO:0000256" key="6">
    <source>
        <dbReference type="PIRNR" id="PIRNR028763"/>
    </source>
</evidence>
<comment type="caution">
    <text evidence="8">The sequence shown here is derived from an EMBL/GenBank/DDBJ whole genome shotgun (WGS) entry which is preliminary data.</text>
</comment>